<dbReference type="Pfam" id="PF01261">
    <property type="entry name" value="AP_endonuc_2"/>
    <property type="match status" value="1"/>
</dbReference>
<feature type="domain" description="Xylose isomerase-like TIM barrel" evidence="8">
    <location>
        <begin position="29"/>
        <end position="256"/>
    </location>
</feature>
<proteinExistence type="inferred from homology"/>
<dbReference type="GO" id="GO:0008270">
    <property type="term" value="F:zinc ion binding"/>
    <property type="evidence" value="ECO:0007669"/>
    <property type="project" value="InterPro"/>
</dbReference>
<keyword evidence="7" id="KW-0234">DNA repair</keyword>
<sequence length="307" mass="35149">MLGNHINRDTRHLSITSYIKETISDYHAHSLNMSTAAIFVSNPRGLQIILKDEEGEELKQFINKSKMSIIAHSSYVAFLWTKEKTKEATYLKFVLKELAVCKEYNISGLVIHLPKEGILKQKYIQKIMYKLINAIVAINASTTTTLPIIYLETPAIIPMYANYDTADKLSRLFHIIHKLGGGIGSNLFGLCIDTAHIWTSGNDISTYDGAKRWFTELMDAPYIPHDKIIIHLNDSERELGHGPDKHASLTKGKIWEKYQTRGQLKTSGLFFIMEFAKKYNIPLILERRNKEMLAYDYIVVNKLQQLL</sequence>
<dbReference type="InterPro" id="IPR013022">
    <property type="entry name" value="Xyl_isomerase-like_TIM-brl"/>
</dbReference>
<dbReference type="GO" id="GO:0006284">
    <property type="term" value="P:base-excision repair"/>
    <property type="evidence" value="ECO:0007669"/>
    <property type="project" value="TreeGrafter"/>
</dbReference>
<reference evidence="9" key="1">
    <citation type="journal article" date="2020" name="Nature">
        <title>Giant virus diversity and host interactions through global metagenomics.</title>
        <authorList>
            <person name="Schulz F."/>
            <person name="Roux S."/>
            <person name="Paez-Espino D."/>
            <person name="Jungbluth S."/>
            <person name="Walsh D.A."/>
            <person name="Denef V.J."/>
            <person name="McMahon K.D."/>
            <person name="Konstantinidis K.T."/>
            <person name="Eloe-Fadrosh E.A."/>
            <person name="Kyrpides N.C."/>
            <person name="Woyke T."/>
        </authorList>
    </citation>
    <scope>NUCLEOTIDE SEQUENCE</scope>
    <source>
        <strain evidence="9">GVMAG-M-3300023184-186</strain>
    </source>
</reference>
<evidence type="ECO:0000259" key="8">
    <source>
        <dbReference type="Pfam" id="PF01261"/>
    </source>
</evidence>
<evidence type="ECO:0000256" key="5">
    <source>
        <dbReference type="ARBA" id="ARBA00022801"/>
    </source>
</evidence>
<dbReference type="InterPro" id="IPR036237">
    <property type="entry name" value="Xyl_isomerase-like_sf"/>
</dbReference>
<evidence type="ECO:0000256" key="6">
    <source>
        <dbReference type="ARBA" id="ARBA00022833"/>
    </source>
</evidence>
<keyword evidence="3" id="KW-0479">Metal-binding</keyword>
<dbReference type="SUPFAM" id="SSF51658">
    <property type="entry name" value="Xylose isomerase-like"/>
    <property type="match status" value="1"/>
</dbReference>
<dbReference type="GO" id="GO:0008081">
    <property type="term" value="F:phosphoric diester hydrolase activity"/>
    <property type="evidence" value="ECO:0007669"/>
    <property type="project" value="TreeGrafter"/>
</dbReference>
<dbReference type="Gene3D" id="3.20.20.150">
    <property type="entry name" value="Divalent-metal-dependent TIM barrel enzymes"/>
    <property type="match status" value="1"/>
</dbReference>
<dbReference type="PROSITE" id="PS00731">
    <property type="entry name" value="AP_NUCLEASE_F2_3"/>
    <property type="match status" value="1"/>
</dbReference>
<dbReference type="EMBL" id="MN740069">
    <property type="protein sequence ID" value="QHT86463.1"/>
    <property type="molecule type" value="Genomic_DNA"/>
</dbReference>
<dbReference type="InterPro" id="IPR018246">
    <property type="entry name" value="AP_endonuc_F2_Zn_BS"/>
</dbReference>
<dbReference type="AlphaFoldDB" id="A0A6C0I2U3"/>
<evidence type="ECO:0000256" key="7">
    <source>
        <dbReference type="ARBA" id="ARBA00023204"/>
    </source>
</evidence>
<dbReference type="SMART" id="SM00518">
    <property type="entry name" value="AP2Ec"/>
    <property type="match status" value="1"/>
</dbReference>
<evidence type="ECO:0000256" key="1">
    <source>
        <dbReference type="ARBA" id="ARBA00001947"/>
    </source>
</evidence>
<keyword evidence="5" id="KW-0378">Hydrolase</keyword>
<dbReference type="PANTHER" id="PTHR21445:SF0">
    <property type="entry name" value="APURINIC-APYRIMIDINIC ENDONUCLEASE"/>
    <property type="match status" value="1"/>
</dbReference>
<name>A0A6C0I2U3_9ZZZZ</name>
<dbReference type="GO" id="GO:0003677">
    <property type="term" value="F:DNA binding"/>
    <property type="evidence" value="ECO:0007669"/>
    <property type="project" value="InterPro"/>
</dbReference>
<dbReference type="InterPro" id="IPR001719">
    <property type="entry name" value="AP_endonuc_2"/>
</dbReference>
<accession>A0A6C0I2U3</accession>
<dbReference type="PANTHER" id="PTHR21445">
    <property type="entry name" value="ENDONUCLEASE IV ENDODEOXYRIBONUCLEASE IV"/>
    <property type="match status" value="1"/>
</dbReference>
<keyword evidence="6" id="KW-0862">Zinc</keyword>
<evidence type="ECO:0000256" key="4">
    <source>
        <dbReference type="ARBA" id="ARBA00022763"/>
    </source>
</evidence>
<evidence type="ECO:0000256" key="2">
    <source>
        <dbReference type="ARBA" id="ARBA00005340"/>
    </source>
</evidence>
<protein>
    <recommendedName>
        <fullName evidence="8">Xylose isomerase-like TIM barrel domain-containing protein</fullName>
    </recommendedName>
</protein>
<evidence type="ECO:0000313" key="9">
    <source>
        <dbReference type="EMBL" id="QHT86463.1"/>
    </source>
</evidence>
<comment type="cofactor">
    <cofactor evidence="1">
        <name>Zn(2+)</name>
        <dbReference type="ChEBI" id="CHEBI:29105"/>
    </cofactor>
</comment>
<evidence type="ECO:0000256" key="3">
    <source>
        <dbReference type="ARBA" id="ARBA00022723"/>
    </source>
</evidence>
<dbReference type="GO" id="GO:0003906">
    <property type="term" value="F:DNA-(apurinic or apyrimidinic site) endonuclease activity"/>
    <property type="evidence" value="ECO:0007669"/>
    <property type="project" value="TreeGrafter"/>
</dbReference>
<dbReference type="PROSITE" id="PS51432">
    <property type="entry name" value="AP_NUCLEASE_F2_4"/>
    <property type="match status" value="1"/>
</dbReference>
<comment type="similarity">
    <text evidence="2">Belongs to the AP endonuclease 2 family.</text>
</comment>
<keyword evidence="4" id="KW-0227">DNA damage</keyword>
<organism evidence="9">
    <name type="scientific">viral metagenome</name>
    <dbReference type="NCBI Taxonomy" id="1070528"/>
    <lineage>
        <taxon>unclassified sequences</taxon>
        <taxon>metagenomes</taxon>
        <taxon>organismal metagenomes</taxon>
    </lineage>
</organism>